<dbReference type="InterPro" id="IPR039425">
    <property type="entry name" value="RNA_pol_sigma-70-like"/>
</dbReference>
<comment type="caution">
    <text evidence="8">The sequence shown here is derived from an EMBL/GenBank/DDBJ whole genome shotgun (WGS) entry which is preliminary data.</text>
</comment>
<dbReference type="GO" id="GO:0006352">
    <property type="term" value="P:DNA-templated transcription initiation"/>
    <property type="evidence" value="ECO:0007669"/>
    <property type="project" value="InterPro"/>
</dbReference>
<dbReference type="InterPro" id="IPR013249">
    <property type="entry name" value="RNA_pol_sigma70_r4_t2"/>
</dbReference>
<evidence type="ECO:0000256" key="1">
    <source>
        <dbReference type="ARBA" id="ARBA00010641"/>
    </source>
</evidence>
<dbReference type="EMBL" id="JABEND010000006">
    <property type="protein sequence ID" value="NNG36357.1"/>
    <property type="molecule type" value="Genomic_DNA"/>
</dbReference>
<evidence type="ECO:0000256" key="2">
    <source>
        <dbReference type="ARBA" id="ARBA00023015"/>
    </source>
</evidence>
<evidence type="ECO:0000313" key="8">
    <source>
        <dbReference type="EMBL" id="NNG36357.1"/>
    </source>
</evidence>
<evidence type="ECO:0000256" key="3">
    <source>
        <dbReference type="ARBA" id="ARBA00023082"/>
    </source>
</evidence>
<organism evidence="8 9">
    <name type="scientific">Nakamurella aerolata</name>
    <dbReference type="NCBI Taxonomy" id="1656892"/>
    <lineage>
        <taxon>Bacteria</taxon>
        <taxon>Bacillati</taxon>
        <taxon>Actinomycetota</taxon>
        <taxon>Actinomycetes</taxon>
        <taxon>Nakamurellales</taxon>
        <taxon>Nakamurellaceae</taxon>
        <taxon>Nakamurella</taxon>
    </lineage>
</organism>
<sequence length="252" mass="27943">MVAAASGNAPSRGATPEPAASVAHPQRRGRRTTVVQHRGDRWLNAGRRRSAVTEPHHLRAVPREPAAPGDAATVAAELLRATARGDKTAFERLFNTFAARVYGLAHRIIRDPGLAEEVAQEVFTEIWQRASRFDPSRGTAAGWILQLTHGRAVDRVRSLQAARDREQKVHARSTEREVDTVVEQVESSLERAAVRRCLATLTEIQQESIQLAYFSGYTYPEVARLLSVPLGTVKTRMRDGLIRLRDCLRVTA</sequence>
<evidence type="ECO:0000259" key="7">
    <source>
        <dbReference type="Pfam" id="PF08281"/>
    </source>
</evidence>
<evidence type="ECO:0000313" key="9">
    <source>
        <dbReference type="Proteomes" id="UP000562984"/>
    </source>
</evidence>
<dbReference type="Proteomes" id="UP000562984">
    <property type="component" value="Unassembled WGS sequence"/>
</dbReference>
<accession>A0A849A8M6</accession>
<comment type="similarity">
    <text evidence="1">Belongs to the sigma-70 factor family. ECF subfamily.</text>
</comment>
<keyword evidence="3" id="KW-0731">Sigma factor</keyword>
<feature type="domain" description="RNA polymerase sigma-70 region 2" evidence="6">
    <location>
        <begin position="93"/>
        <end position="160"/>
    </location>
</feature>
<dbReference type="SUPFAM" id="SSF88946">
    <property type="entry name" value="Sigma2 domain of RNA polymerase sigma factors"/>
    <property type="match status" value="1"/>
</dbReference>
<proteinExistence type="inferred from homology"/>
<gene>
    <name evidence="8" type="primary">sigK</name>
    <name evidence="8" type="ORF">HKD39_11665</name>
</gene>
<feature type="region of interest" description="Disordered" evidence="5">
    <location>
        <begin position="1"/>
        <end position="34"/>
    </location>
</feature>
<protein>
    <submittedName>
        <fullName evidence="8">ECF RNA polymerase sigma factor SigK</fullName>
    </submittedName>
</protein>
<dbReference type="InterPro" id="IPR013324">
    <property type="entry name" value="RNA_pol_sigma_r3/r4-like"/>
</dbReference>
<dbReference type="InterPro" id="IPR013325">
    <property type="entry name" value="RNA_pol_sigma_r2"/>
</dbReference>
<name>A0A849A8M6_9ACTN</name>
<keyword evidence="4" id="KW-0804">Transcription</keyword>
<dbReference type="NCBIfam" id="NF007228">
    <property type="entry name" value="PRK09646.1"/>
    <property type="match status" value="1"/>
</dbReference>
<dbReference type="PANTHER" id="PTHR43133:SF66">
    <property type="entry name" value="ECF RNA POLYMERASE SIGMA FACTOR SIGK"/>
    <property type="match status" value="1"/>
</dbReference>
<dbReference type="Gene3D" id="1.10.1740.10">
    <property type="match status" value="1"/>
</dbReference>
<dbReference type="InterPro" id="IPR014284">
    <property type="entry name" value="RNA_pol_sigma-70_dom"/>
</dbReference>
<evidence type="ECO:0000256" key="5">
    <source>
        <dbReference type="SAM" id="MobiDB-lite"/>
    </source>
</evidence>
<dbReference type="NCBIfam" id="TIGR02937">
    <property type="entry name" value="sigma70-ECF"/>
    <property type="match status" value="1"/>
</dbReference>
<dbReference type="InterPro" id="IPR036388">
    <property type="entry name" value="WH-like_DNA-bd_sf"/>
</dbReference>
<dbReference type="PANTHER" id="PTHR43133">
    <property type="entry name" value="RNA POLYMERASE ECF-TYPE SIGMA FACTO"/>
    <property type="match status" value="1"/>
</dbReference>
<keyword evidence="9" id="KW-1185">Reference proteome</keyword>
<dbReference type="Pfam" id="PF04542">
    <property type="entry name" value="Sigma70_r2"/>
    <property type="match status" value="1"/>
</dbReference>
<dbReference type="InterPro" id="IPR007627">
    <property type="entry name" value="RNA_pol_sigma70_r2"/>
</dbReference>
<evidence type="ECO:0000256" key="4">
    <source>
        <dbReference type="ARBA" id="ARBA00023163"/>
    </source>
</evidence>
<keyword evidence="2" id="KW-0805">Transcription regulation</keyword>
<dbReference type="GO" id="GO:0016987">
    <property type="term" value="F:sigma factor activity"/>
    <property type="evidence" value="ECO:0007669"/>
    <property type="project" value="UniProtKB-KW"/>
</dbReference>
<evidence type="ECO:0000259" key="6">
    <source>
        <dbReference type="Pfam" id="PF04542"/>
    </source>
</evidence>
<reference evidence="8 9" key="1">
    <citation type="submission" date="2020-05" db="EMBL/GenBank/DDBJ databases">
        <title>Nakamurella sp. DB0629 isolated from air conditioner.</title>
        <authorList>
            <person name="Kim D.H."/>
            <person name="Kim D.-U."/>
        </authorList>
    </citation>
    <scope>NUCLEOTIDE SEQUENCE [LARGE SCALE GENOMIC DNA]</scope>
    <source>
        <strain evidence="8 9">DB0629</strain>
    </source>
</reference>
<dbReference type="Gene3D" id="1.10.10.10">
    <property type="entry name" value="Winged helix-like DNA-binding domain superfamily/Winged helix DNA-binding domain"/>
    <property type="match status" value="1"/>
</dbReference>
<dbReference type="SUPFAM" id="SSF88659">
    <property type="entry name" value="Sigma3 and sigma4 domains of RNA polymerase sigma factors"/>
    <property type="match status" value="1"/>
</dbReference>
<dbReference type="AlphaFoldDB" id="A0A849A8M6"/>
<dbReference type="GO" id="GO:0003677">
    <property type="term" value="F:DNA binding"/>
    <property type="evidence" value="ECO:0007669"/>
    <property type="project" value="InterPro"/>
</dbReference>
<dbReference type="CDD" id="cd06171">
    <property type="entry name" value="Sigma70_r4"/>
    <property type="match status" value="1"/>
</dbReference>
<feature type="domain" description="RNA polymerase sigma factor 70 region 4 type 2" evidence="7">
    <location>
        <begin position="192"/>
        <end position="244"/>
    </location>
</feature>
<dbReference type="Pfam" id="PF08281">
    <property type="entry name" value="Sigma70_r4_2"/>
    <property type="match status" value="1"/>
</dbReference>